<dbReference type="EMBL" id="KV454208">
    <property type="protein sequence ID" value="ODQ62055.1"/>
    <property type="molecule type" value="Genomic_DNA"/>
</dbReference>
<organism evidence="9 10">
    <name type="scientific">Wickerhamomyces anomalus (strain ATCC 58044 / CBS 1984 / NCYC 433 / NRRL Y-366-8)</name>
    <name type="common">Yeast</name>
    <name type="synonym">Hansenula anomala</name>
    <dbReference type="NCBI Taxonomy" id="683960"/>
    <lineage>
        <taxon>Eukaryota</taxon>
        <taxon>Fungi</taxon>
        <taxon>Dikarya</taxon>
        <taxon>Ascomycota</taxon>
        <taxon>Saccharomycotina</taxon>
        <taxon>Saccharomycetes</taxon>
        <taxon>Phaffomycetales</taxon>
        <taxon>Wickerhamomycetaceae</taxon>
        <taxon>Wickerhamomyces</taxon>
    </lineage>
</organism>
<evidence type="ECO:0000313" key="10">
    <source>
        <dbReference type="Proteomes" id="UP000094112"/>
    </source>
</evidence>
<dbReference type="PIRSF" id="PIRSF037949">
    <property type="entry name" value="Transl_init_eIF-3_RNA-bind"/>
    <property type="match status" value="1"/>
</dbReference>
<feature type="region of interest" description="Disordered" evidence="7">
    <location>
        <begin position="152"/>
        <end position="177"/>
    </location>
</feature>
<dbReference type="GeneID" id="30201593"/>
<dbReference type="InterPro" id="IPR024675">
    <property type="entry name" value="eIF3g_N"/>
</dbReference>
<dbReference type="GO" id="GO:0043614">
    <property type="term" value="C:multi-eIF complex"/>
    <property type="evidence" value="ECO:0007669"/>
    <property type="project" value="EnsemblFungi"/>
</dbReference>
<evidence type="ECO:0000256" key="3">
    <source>
        <dbReference type="ARBA" id="ARBA00022884"/>
    </source>
</evidence>
<feature type="compositionally biased region" description="Basic and acidic residues" evidence="7">
    <location>
        <begin position="1"/>
        <end position="10"/>
    </location>
</feature>
<evidence type="ECO:0000256" key="2">
    <source>
        <dbReference type="ARBA" id="ARBA00022540"/>
    </source>
</evidence>
<dbReference type="InterPro" id="IPR012677">
    <property type="entry name" value="Nucleotide-bd_a/b_plait_sf"/>
</dbReference>
<dbReference type="InterPro" id="IPR000504">
    <property type="entry name" value="RRM_dom"/>
</dbReference>
<dbReference type="GO" id="GO:0003723">
    <property type="term" value="F:RNA binding"/>
    <property type="evidence" value="ECO:0007669"/>
    <property type="project" value="UniProtKB-UniRule"/>
</dbReference>
<dbReference type="Pfam" id="PF00076">
    <property type="entry name" value="RRM_1"/>
    <property type="match status" value="1"/>
</dbReference>
<comment type="similarity">
    <text evidence="5">Belongs to the eIF-3 subunit G family.</text>
</comment>
<dbReference type="GO" id="GO:0006415">
    <property type="term" value="P:translational termination"/>
    <property type="evidence" value="ECO:0007669"/>
    <property type="project" value="EnsemblFungi"/>
</dbReference>
<evidence type="ECO:0000256" key="7">
    <source>
        <dbReference type="SAM" id="MobiDB-lite"/>
    </source>
</evidence>
<evidence type="ECO:0000259" key="8">
    <source>
        <dbReference type="PROSITE" id="PS50102"/>
    </source>
</evidence>
<dbReference type="GO" id="GO:0001732">
    <property type="term" value="P:formation of cytoplasmic translation initiation complex"/>
    <property type="evidence" value="ECO:0007669"/>
    <property type="project" value="UniProtKB-UniRule"/>
</dbReference>
<gene>
    <name evidence="5" type="primary">TIF35</name>
    <name evidence="9" type="ORF">WICANDRAFT_76234</name>
</gene>
<dbReference type="SMART" id="SM00360">
    <property type="entry name" value="RRM"/>
    <property type="match status" value="1"/>
</dbReference>
<sequence>MADIEQRVGEWADDEPQELQEPVVKTNADGTKTIISYRIKEDGKKVKITQKVKEVIVKESVNKEVAKRKKWAKFGAEKNSAPGPDFRTTQVGEPVYLRLGTAWKALEKEEEEKSATEAAKTSTSTRIKCRTCGGAHYTAKCPFKETLGGDPAISGGASPAPESTAGSPAPSAPGKYVPVHLRNRQPGAEGEKRFDRDDSTTLKVSQLNEVVTEQMIRNELFANFGPLVRVNIVRNKETGRSKGLAFVQFASETTAQRAMEALHGRGYHSLILHVEFTKPRR</sequence>
<dbReference type="GO" id="GO:0002188">
    <property type="term" value="P:translation reinitiation"/>
    <property type="evidence" value="ECO:0007669"/>
    <property type="project" value="EnsemblFungi"/>
</dbReference>
<evidence type="ECO:0000256" key="6">
    <source>
        <dbReference type="PROSITE-ProRule" id="PRU00176"/>
    </source>
</evidence>
<dbReference type="InterPro" id="IPR035979">
    <property type="entry name" value="RBD_domain_sf"/>
</dbReference>
<dbReference type="Proteomes" id="UP000094112">
    <property type="component" value="Unassembled WGS sequence"/>
</dbReference>
<dbReference type="CDD" id="cd12408">
    <property type="entry name" value="RRM_eIF3G_like"/>
    <property type="match status" value="1"/>
</dbReference>
<reference evidence="9 10" key="1">
    <citation type="journal article" date="2016" name="Proc. Natl. Acad. Sci. U.S.A.">
        <title>Comparative genomics of biotechnologically important yeasts.</title>
        <authorList>
            <person name="Riley R."/>
            <person name="Haridas S."/>
            <person name="Wolfe K.H."/>
            <person name="Lopes M.R."/>
            <person name="Hittinger C.T."/>
            <person name="Goeker M."/>
            <person name="Salamov A.A."/>
            <person name="Wisecaver J.H."/>
            <person name="Long T.M."/>
            <person name="Calvey C.H."/>
            <person name="Aerts A.L."/>
            <person name="Barry K.W."/>
            <person name="Choi C."/>
            <person name="Clum A."/>
            <person name="Coughlan A.Y."/>
            <person name="Deshpande S."/>
            <person name="Douglass A.P."/>
            <person name="Hanson S.J."/>
            <person name="Klenk H.-P."/>
            <person name="LaButti K.M."/>
            <person name="Lapidus A."/>
            <person name="Lindquist E.A."/>
            <person name="Lipzen A.M."/>
            <person name="Meier-Kolthoff J.P."/>
            <person name="Ohm R.A."/>
            <person name="Otillar R.P."/>
            <person name="Pangilinan J.L."/>
            <person name="Peng Y."/>
            <person name="Rokas A."/>
            <person name="Rosa C.A."/>
            <person name="Scheuner C."/>
            <person name="Sibirny A.A."/>
            <person name="Slot J.C."/>
            <person name="Stielow J.B."/>
            <person name="Sun H."/>
            <person name="Kurtzman C.P."/>
            <person name="Blackwell M."/>
            <person name="Grigoriev I.V."/>
            <person name="Jeffries T.W."/>
        </authorList>
    </citation>
    <scope>NUCLEOTIDE SEQUENCE [LARGE SCALE GENOMIC DNA]</scope>
    <source>
        <strain evidence="10">ATCC 58044 / CBS 1984 / NCYC 433 / NRRL Y-366-8</strain>
    </source>
</reference>
<dbReference type="InterPro" id="IPR034240">
    <property type="entry name" value="eIF3G_RRM"/>
</dbReference>
<keyword evidence="10" id="KW-1185">Reference proteome</keyword>
<keyword evidence="3 6" id="KW-0694">RNA-binding</keyword>
<evidence type="ECO:0000256" key="5">
    <source>
        <dbReference type="HAMAP-Rule" id="MF_03006"/>
    </source>
</evidence>
<dbReference type="InterPro" id="IPR017334">
    <property type="entry name" value="eIF3_g"/>
</dbReference>
<comment type="subunit">
    <text evidence="5">Component of the eukaryotic translation initiation factor 3 (eIF-3) complex.</text>
</comment>
<comment type="function">
    <text evidence="5">RNA-binding component of the eukaryotic translation initiation factor 3 (eIF-3) complex, which is involved in protein synthesis of a specialized repertoire of mRNAs and, together with other initiation factors, stimulates binding of mRNA and methionyl-tRNAi to the 40S ribosome. The eIF-3 complex specifically targets and initiates translation of a subset of mRNAs involved in cell proliferation. This subunit can bind 18S rRNA.</text>
</comment>
<evidence type="ECO:0000256" key="1">
    <source>
        <dbReference type="ARBA" id="ARBA00022490"/>
    </source>
</evidence>
<proteinExistence type="inferred from homology"/>
<dbReference type="Pfam" id="PF12353">
    <property type="entry name" value="eIF3g"/>
    <property type="match status" value="1"/>
</dbReference>
<evidence type="ECO:0000256" key="4">
    <source>
        <dbReference type="ARBA" id="ARBA00022917"/>
    </source>
</evidence>
<dbReference type="STRING" id="683960.A0A1E3P9G7"/>
<dbReference type="SUPFAM" id="SSF54928">
    <property type="entry name" value="RNA-binding domain, RBD"/>
    <property type="match status" value="1"/>
</dbReference>
<dbReference type="Gene3D" id="3.30.70.330">
    <property type="match status" value="1"/>
</dbReference>
<evidence type="ECO:0000313" key="9">
    <source>
        <dbReference type="EMBL" id="ODQ62055.1"/>
    </source>
</evidence>
<dbReference type="GO" id="GO:0033290">
    <property type="term" value="C:eukaryotic 48S preinitiation complex"/>
    <property type="evidence" value="ECO:0007669"/>
    <property type="project" value="UniProtKB-UniRule"/>
</dbReference>
<dbReference type="PANTHER" id="PTHR10352">
    <property type="entry name" value="EUKARYOTIC TRANSLATION INITIATION FACTOR 3 SUBUNIT G"/>
    <property type="match status" value="1"/>
</dbReference>
<protein>
    <recommendedName>
        <fullName evidence="5">Eukaryotic translation initiation factor 3 subunit G</fullName>
        <shortName evidence="5">eIF3g</shortName>
    </recommendedName>
    <alternativeName>
        <fullName evidence="5">Eukaryotic translation initiation factor 3 RNA-binding subunit</fullName>
        <shortName evidence="5">eIF-3 RNA-binding subunit</shortName>
    </alternativeName>
    <alternativeName>
        <fullName evidence="5">Translation initiation factor eIF3 p33 subunit homolog</fullName>
        <shortName evidence="5">eIF3 p33 homolog</shortName>
    </alternativeName>
</protein>
<keyword evidence="1 5" id="KW-0963">Cytoplasm</keyword>
<dbReference type="AlphaFoldDB" id="A0A1E3P9G7"/>
<keyword evidence="4 5" id="KW-0648">Protein biosynthesis</keyword>
<keyword evidence="2 5" id="KW-0396">Initiation factor</keyword>
<comment type="subcellular location">
    <subcellularLocation>
        <location evidence="5">Cytoplasm</location>
    </subcellularLocation>
</comment>
<dbReference type="GO" id="GO:0071540">
    <property type="term" value="C:eukaryotic translation initiation factor 3 complex, eIF3e"/>
    <property type="evidence" value="ECO:0007669"/>
    <property type="project" value="EnsemblFungi"/>
</dbReference>
<dbReference type="HAMAP" id="MF_03006">
    <property type="entry name" value="eIF3g"/>
    <property type="match status" value="1"/>
</dbReference>
<dbReference type="PROSITE" id="PS50102">
    <property type="entry name" value="RRM"/>
    <property type="match status" value="1"/>
</dbReference>
<dbReference type="RefSeq" id="XP_019041262.1">
    <property type="nucleotide sequence ID" value="XM_019184347.1"/>
</dbReference>
<dbReference type="GO" id="GO:0003743">
    <property type="term" value="F:translation initiation factor activity"/>
    <property type="evidence" value="ECO:0007669"/>
    <property type="project" value="UniProtKB-UniRule"/>
</dbReference>
<dbReference type="CDD" id="cd12933">
    <property type="entry name" value="eIF3G"/>
    <property type="match status" value="1"/>
</dbReference>
<accession>A0A1E3P9G7</accession>
<dbReference type="OrthoDB" id="639027at2759"/>
<dbReference type="GO" id="GO:0016282">
    <property type="term" value="C:eukaryotic 43S preinitiation complex"/>
    <property type="evidence" value="ECO:0007669"/>
    <property type="project" value="UniProtKB-UniRule"/>
</dbReference>
<name>A0A1E3P9G7_WICAA</name>
<feature type="domain" description="RRM" evidence="8">
    <location>
        <begin position="200"/>
        <end position="279"/>
    </location>
</feature>
<dbReference type="GO" id="GO:0071541">
    <property type="term" value="C:eukaryotic translation initiation factor 3 complex, eIF3m"/>
    <property type="evidence" value="ECO:0007669"/>
    <property type="project" value="EnsemblFungi"/>
</dbReference>
<feature type="region of interest" description="Disordered" evidence="7">
    <location>
        <begin position="1"/>
        <end position="20"/>
    </location>
</feature>